<evidence type="ECO:0000313" key="1">
    <source>
        <dbReference type="EMBL" id="SEO34001.1"/>
    </source>
</evidence>
<evidence type="ECO:0000313" key="2">
    <source>
        <dbReference type="Proteomes" id="UP000198942"/>
    </source>
</evidence>
<dbReference type="EMBL" id="FOCL01000007">
    <property type="protein sequence ID" value="SEO34001.1"/>
    <property type="molecule type" value="Genomic_DNA"/>
</dbReference>
<sequence>MKKYLLPLFAGLMLILNSCKKSQDNAPQNVDVPQISIQSVNCPSFVNSTWVNVFGGKGLFRFELLNSDNTVSTTVKDSIDLTQLSSYTKNLAKGTYNIYLSSKNQTSVADTFIRFNAQITRLALAQKQAASLTGTTNDALITINKNLVTANNTPSFKADSVTSPFKFALINGYYYIYVKGGAAGTVTFNDNATGQSVTKRLSTIKLNQYNLGLQHNNGTLQVIFTPFAYNSVNASSSTLLTLNINTNDYYFINSNVYFIATDQNGKVLNAVKYINGTSTFKLSSLTTFEQDRFNFFIVINPIISGFNPSITGYLQVKKGSVYTNITQGLPQKNFTILKPHLKNVPVFDNIAMSTATIDRYIDKLPDTAYLQQLVYQEGSKLWVQMLSNNQYSYNFLTIPKGTADLDVDLHQLTQTPLVKHVTAPGNYFFYSINAKPDTDYAQGYRFYTMSTIANSGDIYYPRETFPEYDIYTGYTIGQFQYSFVLTGKTIPDQAPGFDASFSVSGNNLTNFSSTCSGKFDYYHASFLNIHAGGNLNVELYSPSAANCNSFVLPDFSQYLNMPTFNPATEILTSFELEQYGGFNEQNFTYKNVNRIFSFHNFNCKSVSKAFN</sequence>
<protein>
    <submittedName>
        <fullName evidence="1">Uncharacterized protein</fullName>
    </submittedName>
</protein>
<gene>
    <name evidence="1" type="ORF">SAMN05192574_107129</name>
</gene>
<accession>A0A1H8NWM7</accession>
<dbReference type="AlphaFoldDB" id="A0A1H8NWM7"/>
<dbReference type="Proteomes" id="UP000198942">
    <property type="component" value="Unassembled WGS sequence"/>
</dbReference>
<reference evidence="2" key="1">
    <citation type="submission" date="2016-10" db="EMBL/GenBank/DDBJ databases">
        <authorList>
            <person name="Varghese N."/>
            <person name="Submissions S."/>
        </authorList>
    </citation>
    <scope>NUCLEOTIDE SEQUENCE [LARGE SCALE GENOMIC DNA]</scope>
    <source>
        <strain evidence="2">Gh-48</strain>
    </source>
</reference>
<name>A0A1H8NWM7_9SPHI</name>
<dbReference type="RefSeq" id="WP_091214302.1">
    <property type="nucleotide sequence ID" value="NZ_FOCL01000007.1"/>
</dbReference>
<proteinExistence type="predicted"/>
<keyword evidence="2" id="KW-1185">Reference proteome</keyword>
<dbReference type="STRING" id="551995.SAMN05192574_107129"/>
<organism evidence="1 2">
    <name type="scientific">Mucilaginibacter gossypiicola</name>
    <dbReference type="NCBI Taxonomy" id="551995"/>
    <lineage>
        <taxon>Bacteria</taxon>
        <taxon>Pseudomonadati</taxon>
        <taxon>Bacteroidota</taxon>
        <taxon>Sphingobacteriia</taxon>
        <taxon>Sphingobacteriales</taxon>
        <taxon>Sphingobacteriaceae</taxon>
        <taxon>Mucilaginibacter</taxon>
    </lineage>
</organism>
<dbReference type="OrthoDB" id="9816734at2"/>